<feature type="region of interest" description="Disordered" evidence="3">
    <location>
        <begin position="376"/>
        <end position="399"/>
    </location>
</feature>
<dbReference type="Pfam" id="PF00106">
    <property type="entry name" value="adh_short"/>
    <property type="match status" value="1"/>
</dbReference>
<dbReference type="SUPFAM" id="SSF51735">
    <property type="entry name" value="NAD(P)-binding Rossmann-fold domains"/>
    <property type="match status" value="1"/>
</dbReference>
<dbReference type="EMBL" id="KE721288">
    <property type="protein sequence ID" value="ERF70800.1"/>
    <property type="molecule type" value="Genomic_DNA"/>
</dbReference>
<reference evidence="6" key="1">
    <citation type="journal article" date="2014" name="BMC Genomics">
        <title>Genome characteristics reveal the impact of lichenization on lichen-forming fungus Endocarpon pusillum Hedwig (Verrucariales, Ascomycota).</title>
        <authorList>
            <person name="Wang Y.-Y."/>
            <person name="Liu B."/>
            <person name="Zhang X.-Y."/>
            <person name="Zhou Q.-M."/>
            <person name="Zhang T."/>
            <person name="Li H."/>
            <person name="Yu Y.-F."/>
            <person name="Zhang X.-L."/>
            <person name="Hao X.-Y."/>
            <person name="Wang M."/>
            <person name="Wang L."/>
            <person name="Wei J.-C."/>
        </authorList>
    </citation>
    <scope>NUCLEOTIDE SEQUENCE [LARGE SCALE GENOMIC DNA]</scope>
    <source>
        <strain evidence="6">Z07020 / HMAS-L-300199</strain>
    </source>
</reference>
<dbReference type="PANTHER" id="PTHR24322:SF736">
    <property type="entry name" value="RETINOL DEHYDROGENASE 10"/>
    <property type="match status" value="1"/>
</dbReference>
<evidence type="ECO:0000256" key="4">
    <source>
        <dbReference type="SAM" id="Phobius"/>
    </source>
</evidence>
<dbReference type="AlphaFoldDB" id="U1HKM9"/>
<keyword evidence="4" id="KW-1133">Transmembrane helix</keyword>
<gene>
    <name evidence="5" type="ORF">EPUS_08358</name>
</gene>
<accession>U1HKM9</accession>
<protein>
    <submittedName>
        <fullName evidence="5">Uncharacterized protein</fullName>
    </submittedName>
</protein>
<dbReference type="PRINTS" id="PR00081">
    <property type="entry name" value="GDHRDH"/>
</dbReference>
<keyword evidence="4" id="KW-0812">Transmembrane</keyword>
<feature type="transmembrane region" description="Helical" evidence="4">
    <location>
        <begin position="59"/>
        <end position="79"/>
    </location>
</feature>
<dbReference type="InterPro" id="IPR036291">
    <property type="entry name" value="NAD(P)-bd_dom_sf"/>
</dbReference>
<evidence type="ECO:0000256" key="2">
    <source>
        <dbReference type="ARBA" id="ARBA00023002"/>
    </source>
</evidence>
<dbReference type="eggNOG" id="KOG1201">
    <property type="taxonomic scope" value="Eukaryota"/>
</dbReference>
<dbReference type="GeneID" id="19243208"/>
<organism evidence="5 6">
    <name type="scientific">Endocarpon pusillum (strain Z07020 / HMAS-L-300199)</name>
    <name type="common">Lichen-forming fungus</name>
    <dbReference type="NCBI Taxonomy" id="1263415"/>
    <lineage>
        <taxon>Eukaryota</taxon>
        <taxon>Fungi</taxon>
        <taxon>Dikarya</taxon>
        <taxon>Ascomycota</taxon>
        <taxon>Pezizomycotina</taxon>
        <taxon>Eurotiomycetes</taxon>
        <taxon>Chaetothyriomycetidae</taxon>
        <taxon>Verrucariales</taxon>
        <taxon>Verrucariaceae</taxon>
        <taxon>Endocarpon</taxon>
    </lineage>
</organism>
<dbReference type="PANTHER" id="PTHR24322">
    <property type="entry name" value="PKSB"/>
    <property type="match status" value="1"/>
</dbReference>
<evidence type="ECO:0000313" key="6">
    <source>
        <dbReference type="Proteomes" id="UP000019373"/>
    </source>
</evidence>
<dbReference type="HOGENOM" id="CLU_010194_5_1_1"/>
<dbReference type="OMA" id="NWYAVLP"/>
<name>U1HKM9_ENDPU</name>
<proteinExistence type="inferred from homology"/>
<keyword evidence="6" id="KW-1185">Reference proteome</keyword>
<dbReference type="GO" id="GO:0016616">
    <property type="term" value="F:oxidoreductase activity, acting on the CH-OH group of donors, NAD or NADP as acceptor"/>
    <property type="evidence" value="ECO:0007669"/>
    <property type="project" value="TreeGrafter"/>
</dbReference>
<keyword evidence="2" id="KW-0560">Oxidoreductase</keyword>
<comment type="similarity">
    <text evidence="1">Belongs to the short-chain dehydrogenases/reductases (SDR) family.</text>
</comment>
<dbReference type="Gene3D" id="3.40.50.720">
    <property type="entry name" value="NAD(P)-binding Rossmann-like Domain"/>
    <property type="match status" value="1"/>
</dbReference>
<evidence type="ECO:0000256" key="1">
    <source>
        <dbReference type="ARBA" id="ARBA00006484"/>
    </source>
</evidence>
<evidence type="ECO:0000313" key="5">
    <source>
        <dbReference type="EMBL" id="ERF70800.1"/>
    </source>
</evidence>
<dbReference type="Proteomes" id="UP000019373">
    <property type="component" value="Unassembled WGS sequence"/>
</dbReference>
<evidence type="ECO:0000256" key="3">
    <source>
        <dbReference type="SAM" id="MobiDB-lite"/>
    </source>
</evidence>
<keyword evidence="4" id="KW-0472">Membrane</keyword>
<sequence>MQTITTTPHLPPSTSKPWTHYLTLDLISHILNRSIFHPFICFLIPLCLLARHWPVSSRGIVYTFSWACIVTLYHTLAIWNHRLAYGRARTVSLENEVVLVAGGGGNGLGRLFAEVYAMKGVRGVAVLDVRVPGQGAEREEWEERGLRWFQCDVGRREEVERVKNQILKEFNTHPTILINCIAALITPGPIPSLTTQQFTSTLTTNLTSHFNLLSVFLPSILSSSNNSGGTIVTTSSILTHLPTIHLAPYSASKAALTSLHHTLTAEIRALSLSHKVKAILVEPGQIDTSLFKGVETPSRVLAPVLDTREVVKVVTGLIDAGEGGIVRMPTYAGWVQWFAVLPVAVQRGLRWASGIDRALAGFAAVGIGDRGGEERLVGRGKSDAKREESSGSDDLVLVE</sequence>
<dbReference type="InterPro" id="IPR002347">
    <property type="entry name" value="SDR_fam"/>
</dbReference>
<feature type="transmembrane region" description="Helical" evidence="4">
    <location>
        <begin position="35"/>
        <end position="53"/>
    </location>
</feature>
<dbReference type="OrthoDB" id="5840532at2759"/>
<feature type="compositionally biased region" description="Basic and acidic residues" evidence="3">
    <location>
        <begin position="376"/>
        <end position="389"/>
    </location>
</feature>
<dbReference type="RefSeq" id="XP_007803581.1">
    <property type="nucleotide sequence ID" value="XM_007805390.1"/>
</dbReference>